<proteinExistence type="predicted"/>
<comment type="caution">
    <text evidence="3">The sequence shown here is derived from an EMBL/GenBank/DDBJ whole genome shotgun (WGS) entry which is preliminary data.</text>
</comment>
<organism evidence="3 4">
    <name type="scientific">Enterospora canceri</name>
    <dbReference type="NCBI Taxonomy" id="1081671"/>
    <lineage>
        <taxon>Eukaryota</taxon>
        <taxon>Fungi</taxon>
        <taxon>Fungi incertae sedis</taxon>
        <taxon>Microsporidia</taxon>
        <taxon>Enterocytozoonidae</taxon>
        <taxon>Enterospora</taxon>
    </lineage>
</organism>
<dbReference type="Proteomes" id="UP000192639">
    <property type="component" value="Unassembled WGS sequence"/>
</dbReference>
<evidence type="ECO:0000256" key="1">
    <source>
        <dbReference type="SAM" id="SignalP"/>
    </source>
</evidence>
<name>A0A1Y1S4C4_9MICR</name>
<reference evidence="3 4" key="1">
    <citation type="journal article" date="2017" name="Environ. Microbiol.">
        <title>Decay of the glycolytic pathway and adaptation to intranuclear parasitism within Enterocytozoonidae microsporidia.</title>
        <authorList>
            <person name="Wiredu Boakye D."/>
            <person name="Jaroenlak P."/>
            <person name="Prachumwat A."/>
            <person name="Williams T.A."/>
            <person name="Bateman K.S."/>
            <person name="Itsathitphaisarn O."/>
            <person name="Sritunyalucksana K."/>
            <person name="Paszkiewicz K.H."/>
            <person name="Moore K.A."/>
            <person name="Stentiford G.D."/>
            <person name="Williams B.A."/>
        </authorList>
    </citation>
    <scope>NUCLEOTIDE SEQUENCE [LARGE SCALE GENOMIC DNA]</scope>
    <source>
        <strain evidence="3 4">GB1</strain>
    </source>
</reference>
<feature type="chain" id="PRO_5012101335" description="Ig-like domain-containing protein" evidence="1">
    <location>
        <begin position="29"/>
        <end position="208"/>
    </location>
</feature>
<dbReference type="VEuPathDB" id="MicrosporidiaDB:ECANGB1_2737"/>
<evidence type="ECO:0000313" key="4">
    <source>
        <dbReference type="Proteomes" id="UP000192639"/>
    </source>
</evidence>
<evidence type="ECO:0000259" key="2">
    <source>
        <dbReference type="PROSITE" id="PS50835"/>
    </source>
</evidence>
<feature type="signal peptide" evidence="1">
    <location>
        <begin position="1"/>
        <end position="28"/>
    </location>
</feature>
<feature type="domain" description="Ig-like" evidence="2">
    <location>
        <begin position="99"/>
        <end position="208"/>
    </location>
</feature>
<protein>
    <recommendedName>
        <fullName evidence="2">Ig-like domain-containing protein</fullName>
    </recommendedName>
</protein>
<gene>
    <name evidence="3" type="ORF">ECANGB1_2737</name>
</gene>
<keyword evidence="4" id="KW-1185">Reference proteome</keyword>
<dbReference type="InterPro" id="IPR007110">
    <property type="entry name" value="Ig-like_dom"/>
</dbReference>
<sequence length="208" mass="22545">MVGRAGGRAGGHLAGACFVFVLTNQSQAWVSAHGTGRICIYSPKSKSASLTHSHPSVRRRRRPSLPWLVQSRQLASLPVGRRLVSNLLRRRLVSPRLPPEVSRSPTVTGRALWLSVKSAVTRRALSCSSGSCPSNVWCARLLRISRLISVSSPLLSWLCRRLPRLTLSVYLRTQTSALSTPSASLSCQRTSSLPAASEASVPKQARVS</sequence>
<accession>A0A1Y1S4C4</accession>
<keyword evidence="1" id="KW-0732">Signal</keyword>
<dbReference type="AlphaFoldDB" id="A0A1Y1S4C4"/>
<dbReference type="PROSITE" id="PS50835">
    <property type="entry name" value="IG_LIKE"/>
    <property type="match status" value="1"/>
</dbReference>
<dbReference type="EMBL" id="LWDP01000137">
    <property type="protein sequence ID" value="ORD93235.1"/>
    <property type="molecule type" value="Genomic_DNA"/>
</dbReference>
<evidence type="ECO:0000313" key="3">
    <source>
        <dbReference type="EMBL" id="ORD93235.1"/>
    </source>
</evidence>